<protein>
    <submittedName>
        <fullName evidence="2">Sugar phosphate isomerase/epimerase</fullName>
    </submittedName>
</protein>
<reference evidence="2 3" key="1">
    <citation type="submission" date="2016-10" db="EMBL/GenBank/DDBJ databases">
        <authorList>
            <person name="de Groot N.N."/>
        </authorList>
    </citation>
    <scope>NUCLEOTIDE SEQUENCE [LARGE SCALE GENOMIC DNA]</scope>
    <source>
        <strain evidence="2 3">CGMCC 1.10267</strain>
    </source>
</reference>
<dbReference type="Pfam" id="PF01261">
    <property type="entry name" value="AP_endonuc_2"/>
    <property type="match status" value="1"/>
</dbReference>
<dbReference type="InterPro" id="IPR050312">
    <property type="entry name" value="IolE/XylAMocC-like"/>
</dbReference>
<keyword evidence="3" id="KW-1185">Reference proteome</keyword>
<dbReference type="PANTHER" id="PTHR12110">
    <property type="entry name" value="HYDROXYPYRUVATE ISOMERASE"/>
    <property type="match status" value="1"/>
</dbReference>
<evidence type="ECO:0000259" key="1">
    <source>
        <dbReference type="Pfam" id="PF01261"/>
    </source>
</evidence>
<evidence type="ECO:0000313" key="2">
    <source>
        <dbReference type="EMBL" id="SDG94717.1"/>
    </source>
</evidence>
<dbReference type="PANTHER" id="PTHR12110:SF41">
    <property type="entry name" value="INOSOSE DEHYDRATASE"/>
    <property type="match status" value="1"/>
</dbReference>
<keyword evidence="2" id="KW-0413">Isomerase</keyword>
<evidence type="ECO:0000313" key="3">
    <source>
        <dbReference type="Proteomes" id="UP000199495"/>
    </source>
</evidence>
<gene>
    <name evidence="2" type="ORF">SAMN04487974_11379</name>
</gene>
<dbReference type="Proteomes" id="UP000199495">
    <property type="component" value="Unassembled WGS sequence"/>
</dbReference>
<name>A0A1G7YEC6_9HYPH</name>
<feature type="domain" description="Xylose isomerase-like TIM barrel" evidence="1">
    <location>
        <begin position="83"/>
        <end position="254"/>
    </location>
</feature>
<sequence length="278" mass="30480">MQLGIGSYSYRWAMGFKDVRPDRPMTPADLVRKARALDLDLVQLADNVGLHTADTAIVSELANTARTLNVEVELGLNGLRAETLEPYFKLAETLDARILRVAPDATDAERPTEEIVSSLRDALPRLEVGNIVLAIENHFHFPSPHLKTILDAVDHPRVGVCLDVANSIAIGEWPADTIAMLAPFAVNLHLKDYVIAIDPYGVGMAVTGTPLGKGFLDIASVFDALEREGRDVNVLLEHWLPRAESHSQTTANEDEWLEQSITAARPFITAFQNTRNGG</sequence>
<proteinExistence type="predicted"/>
<accession>A0A1G7YEC6</accession>
<dbReference type="AlphaFoldDB" id="A0A1G7YEC6"/>
<dbReference type="InterPro" id="IPR013022">
    <property type="entry name" value="Xyl_isomerase-like_TIM-brl"/>
</dbReference>
<dbReference type="STRING" id="440168.SAMN04487974_11379"/>
<dbReference type="SUPFAM" id="SSF51658">
    <property type="entry name" value="Xylose isomerase-like"/>
    <property type="match status" value="1"/>
</dbReference>
<dbReference type="GO" id="GO:0016853">
    <property type="term" value="F:isomerase activity"/>
    <property type="evidence" value="ECO:0007669"/>
    <property type="project" value="UniProtKB-KW"/>
</dbReference>
<organism evidence="2 3">
    <name type="scientific">Pelagibacterium luteolum</name>
    <dbReference type="NCBI Taxonomy" id="440168"/>
    <lineage>
        <taxon>Bacteria</taxon>
        <taxon>Pseudomonadati</taxon>
        <taxon>Pseudomonadota</taxon>
        <taxon>Alphaproteobacteria</taxon>
        <taxon>Hyphomicrobiales</taxon>
        <taxon>Devosiaceae</taxon>
        <taxon>Pelagibacterium</taxon>
    </lineage>
</organism>
<dbReference type="EMBL" id="FNCS01000013">
    <property type="protein sequence ID" value="SDG94717.1"/>
    <property type="molecule type" value="Genomic_DNA"/>
</dbReference>
<dbReference type="InterPro" id="IPR036237">
    <property type="entry name" value="Xyl_isomerase-like_sf"/>
</dbReference>
<dbReference type="Gene3D" id="3.20.20.150">
    <property type="entry name" value="Divalent-metal-dependent TIM barrel enzymes"/>
    <property type="match status" value="1"/>
</dbReference>
<dbReference type="RefSeq" id="WP_176762714.1">
    <property type="nucleotide sequence ID" value="NZ_FNCS01000013.1"/>
</dbReference>